<dbReference type="Proteomes" id="UP000199341">
    <property type="component" value="Unassembled WGS sequence"/>
</dbReference>
<dbReference type="PANTHER" id="PTHR23542:SF1">
    <property type="entry name" value="MAJOR FACILITATOR SUPERFAMILY (MFS) PROFILE DOMAIN-CONTAINING PROTEIN"/>
    <property type="match status" value="1"/>
</dbReference>
<feature type="transmembrane region" description="Helical" evidence="2">
    <location>
        <begin position="366"/>
        <end position="387"/>
    </location>
</feature>
<feature type="transmembrane region" description="Helical" evidence="2">
    <location>
        <begin position="175"/>
        <end position="194"/>
    </location>
</feature>
<evidence type="ECO:0000313" key="4">
    <source>
        <dbReference type="Proteomes" id="UP000199341"/>
    </source>
</evidence>
<keyword evidence="2" id="KW-1133">Transmembrane helix</keyword>
<feature type="transmembrane region" description="Helical" evidence="2">
    <location>
        <begin position="105"/>
        <end position="128"/>
    </location>
</feature>
<dbReference type="RefSeq" id="WP_093786940.1">
    <property type="nucleotide sequence ID" value="NZ_FNIE01000012.1"/>
</dbReference>
<evidence type="ECO:0000313" key="3">
    <source>
        <dbReference type="EMBL" id="SDO77445.1"/>
    </source>
</evidence>
<accession>A0A1H0MAT8</accession>
<keyword evidence="2" id="KW-0472">Membrane</keyword>
<feature type="transmembrane region" description="Helical" evidence="2">
    <location>
        <begin position="303"/>
        <end position="325"/>
    </location>
</feature>
<dbReference type="InterPro" id="IPR036259">
    <property type="entry name" value="MFS_trans_sf"/>
</dbReference>
<evidence type="ECO:0000256" key="1">
    <source>
        <dbReference type="SAM" id="MobiDB-lite"/>
    </source>
</evidence>
<feature type="transmembrane region" description="Helical" evidence="2">
    <location>
        <begin position="16"/>
        <end position="40"/>
    </location>
</feature>
<dbReference type="PANTHER" id="PTHR23542">
    <property type="match status" value="1"/>
</dbReference>
<reference evidence="3 4" key="1">
    <citation type="submission" date="2016-10" db="EMBL/GenBank/DDBJ databases">
        <authorList>
            <person name="de Groot N.N."/>
        </authorList>
    </citation>
    <scope>NUCLEOTIDE SEQUENCE [LARGE SCALE GENOMIC DNA]</scope>
    <source>
        <strain evidence="3 4">CGMCC 4.2022</strain>
    </source>
</reference>
<keyword evidence="4" id="KW-1185">Reference proteome</keyword>
<dbReference type="EMBL" id="FNIE01000012">
    <property type="protein sequence ID" value="SDO77445.1"/>
    <property type="molecule type" value="Genomic_DNA"/>
</dbReference>
<name>A0A1H0MAT8_9ACTN</name>
<dbReference type="Gene3D" id="1.20.1250.20">
    <property type="entry name" value="MFS general substrate transporter like domains"/>
    <property type="match status" value="2"/>
</dbReference>
<dbReference type="GO" id="GO:0022857">
    <property type="term" value="F:transmembrane transporter activity"/>
    <property type="evidence" value="ECO:0007669"/>
    <property type="project" value="InterPro"/>
</dbReference>
<feature type="transmembrane region" description="Helical" evidence="2">
    <location>
        <begin position="280"/>
        <end position="297"/>
    </location>
</feature>
<feature type="transmembrane region" description="Helical" evidence="2">
    <location>
        <begin position="246"/>
        <end position="268"/>
    </location>
</feature>
<sequence>MTSPYRAVFTTPGAKAFSAAGLVGRMPLSMLGIGIVTMVSQVTGRYGLAGALSAALALSGAACGPQVSRLVDRYGQRRVLRPVTAVTVAAVAGLLLCVRSGAPDWTLFACVVGAGLTPSMGAMVRARWSEIHRGSPELLHTAYSVESVVDEIVFIVGPILSIGLCTVWFAEAGPLLAACFLGIGVLLLTAQRATEPAPHPHAHLTGGSALRARGMPVLAGVFVGTGTIFGAIDVTTVAFADERGHKALASLVLASYALGSCLAGLVFGLVRPRGTVAGRFRWGITAMAVSMILPLLAGNLVFLALALFVSGTTIAPTMVTAMGLVEQLVPRGRLTEGITWTSTGLAVGVAAGAALAGRLIDARGASAAFAVPAVAAAAAAAVAFLGYRRLRPAPDREETYGDGRDERRGRDGGRGRQDGGRGGTAGQARGAGSREDESVA</sequence>
<proteinExistence type="predicted"/>
<feature type="compositionally biased region" description="Basic and acidic residues" evidence="1">
    <location>
        <begin position="394"/>
        <end position="419"/>
    </location>
</feature>
<feature type="transmembrane region" description="Helical" evidence="2">
    <location>
        <begin position="79"/>
        <end position="99"/>
    </location>
</feature>
<feature type="transmembrane region" description="Helical" evidence="2">
    <location>
        <begin position="337"/>
        <end position="360"/>
    </location>
</feature>
<dbReference type="Pfam" id="PF07690">
    <property type="entry name" value="MFS_1"/>
    <property type="match status" value="1"/>
</dbReference>
<dbReference type="SUPFAM" id="SSF103473">
    <property type="entry name" value="MFS general substrate transporter"/>
    <property type="match status" value="1"/>
</dbReference>
<dbReference type="InterPro" id="IPR011701">
    <property type="entry name" value="MFS"/>
</dbReference>
<organism evidence="3 4">
    <name type="scientific">Actinacidiphila guanduensis</name>
    <dbReference type="NCBI Taxonomy" id="310781"/>
    <lineage>
        <taxon>Bacteria</taxon>
        <taxon>Bacillati</taxon>
        <taxon>Actinomycetota</taxon>
        <taxon>Actinomycetes</taxon>
        <taxon>Kitasatosporales</taxon>
        <taxon>Streptomycetaceae</taxon>
        <taxon>Actinacidiphila</taxon>
    </lineage>
</organism>
<dbReference type="AlphaFoldDB" id="A0A1H0MAT8"/>
<gene>
    <name evidence="3" type="ORF">SAMN05216259_112132</name>
</gene>
<protein>
    <submittedName>
        <fullName evidence="3">Predicted arabinose efflux permease, MFS family</fullName>
    </submittedName>
</protein>
<keyword evidence="2" id="KW-0812">Transmembrane</keyword>
<evidence type="ECO:0000256" key="2">
    <source>
        <dbReference type="SAM" id="Phobius"/>
    </source>
</evidence>
<dbReference type="OrthoDB" id="9180256at2"/>
<dbReference type="STRING" id="310781.SAMN05216259_112132"/>
<feature type="region of interest" description="Disordered" evidence="1">
    <location>
        <begin position="394"/>
        <end position="440"/>
    </location>
</feature>
<feature type="transmembrane region" description="Helical" evidence="2">
    <location>
        <begin position="215"/>
        <end position="240"/>
    </location>
</feature>